<evidence type="ECO:0000313" key="3">
    <source>
        <dbReference type="Proteomes" id="UP001239169"/>
    </source>
</evidence>
<feature type="transmembrane region" description="Helical" evidence="1">
    <location>
        <begin position="38"/>
        <end position="66"/>
    </location>
</feature>
<name>A0ABY8RAF9_PARBF</name>
<organism evidence="2 3">
    <name type="scientific">Paraclostridium bifermentans</name>
    <name type="common">Clostridium bifermentans</name>
    <dbReference type="NCBI Taxonomy" id="1490"/>
    <lineage>
        <taxon>Bacteria</taxon>
        <taxon>Bacillati</taxon>
        <taxon>Bacillota</taxon>
        <taxon>Clostridia</taxon>
        <taxon>Peptostreptococcales</taxon>
        <taxon>Peptostreptococcaceae</taxon>
        <taxon>Paraclostridium</taxon>
    </lineage>
</organism>
<keyword evidence="2" id="KW-0614">Plasmid</keyword>
<reference evidence="2 3" key="1">
    <citation type="submission" date="2023-04" db="EMBL/GenBank/DDBJ databases">
        <title>Bacteria Genome Submission.</title>
        <authorList>
            <person name="Isaac P."/>
        </authorList>
    </citation>
    <scope>NUCLEOTIDE SEQUENCE [LARGE SCALE GENOMIC DNA]</scope>
    <source>
        <strain evidence="2 3">SampleS7P1</strain>
        <plasmid evidence="2 3">unnamed5</plasmid>
    </source>
</reference>
<sequence length="98" mass="10848">MMDFLQTVIVGGLAGIIAGLIPYFIGKNKDQIKMATQALIVCGICGILLGLLLALPVALIYTFLIFSKYKNEITCPYCKERILKDATICKYCKQNINQ</sequence>
<evidence type="ECO:0000313" key="2">
    <source>
        <dbReference type="EMBL" id="WGX77686.1"/>
    </source>
</evidence>
<feature type="transmembrane region" description="Helical" evidence="1">
    <location>
        <begin position="6"/>
        <end position="26"/>
    </location>
</feature>
<keyword evidence="3" id="KW-1185">Reference proteome</keyword>
<dbReference type="EMBL" id="CP124690">
    <property type="protein sequence ID" value="WGX77686.1"/>
    <property type="molecule type" value="Genomic_DNA"/>
</dbReference>
<dbReference type="Proteomes" id="UP001239169">
    <property type="component" value="Plasmid unnamed5"/>
</dbReference>
<proteinExistence type="predicted"/>
<keyword evidence="1" id="KW-1133">Transmembrane helix</keyword>
<keyword evidence="1" id="KW-0812">Transmembrane</keyword>
<geneLocation type="plasmid" evidence="2 3">
    <name>unnamed5</name>
</geneLocation>
<accession>A0ABY8RAF9</accession>
<gene>
    <name evidence="2" type="ORF">QJS64_20630</name>
</gene>
<keyword evidence="1" id="KW-0472">Membrane</keyword>
<protein>
    <recommendedName>
        <fullName evidence="4">Zinc ribbon domain-containing protein</fullName>
    </recommendedName>
</protein>
<evidence type="ECO:0008006" key="4">
    <source>
        <dbReference type="Google" id="ProtNLM"/>
    </source>
</evidence>
<evidence type="ECO:0000256" key="1">
    <source>
        <dbReference type="SAM" id="Phobius"/>
    </source>
</evidence>